<dbReference type="PANTHER" id="PTHR23100:SF0">
    <property type="entry name" value="ARGININE BIOSYNTHESIS BIFUNCTIONAL PROTEIN ARGJ, MITOCHONDRIAL"/>
    <property type="match status" value="1"/>
</dbReference>
<feature type="binding site" evidence="9">
    <location>
        <position position="160"/>
    </location>
    <ligand>
        <name>substrate</name>
    </ligand>
</feature>
<comment type="function">
    <text evidence="9">Catalyzes two activities which are involved in the cyclic version of arginine biosynthesis: the synthesis of N-acetylglutamate from glutamate and acetyl-CoA as the acetyl donor, and of ornithine by transacetylation between N(2)-acetylornithine and glutamate.</text>
</comment>
<dbReference type="GO" id="GO:0004358">
    <property type="term" value="F:L-glutamate N-acetyltransferase activity, acting on acetyl-L-ornithine as donor"/>
    <property type="evidence" value="ECO:0007669"/>
    <property type="project" value="UniProtKB-UniRule"/>
</dbReference>
<evidence type="ECO:0000256" key="5">
    <source>
        <dbReference type="ARBA" id="ARBA00022679"/>
    </source>
</evidence>
<sequence>MAVGNADFPDMPPLPGVRLGTAMAGIKKAGRRDLVVIELPESAKVAAVFTRNAFCAAPVTVAREHLAACHAESKAPRYLLINTGNANAGTGEAGLRDARASCAELARLAGVVSESVLPFSTGVIGEPLPMERLLAALPAALDACDSAGPAWRLAGEGILTTDTRPKGASQTVAIGDHQVTINGITKGSGMIKPNMATMLGFVVTDAAIEQPLLEQLLKETVDRSFNCITVDSDTSTNDACLLVATGAGAAVVTEEQVAVFRNALQRVMTELAQAIIRDAEGATKFVTLQVTDAASREEALEVAFTVAHSPLVKTALYASDANWGRILAAVGRANVSDFDVSRVVINLGNVHLVENGGRAADYSEAAGSEVMAQEEIIIHIGLGRGEEAATVWTSDLSHDYVSINADYRS</sequence>
<dbReference type="GO" id="GO:0006526">
    <property type="term" value="P:L-arginine biosynthetic process"/>
    <property type="evidence" value="ECO:0007669"/>
    <property type="project" value="UniProtKB-UniRule"/>
</dbReference>
<keyword evidence="9" id="KW-0963">Cytoplasm</keyword>
<name>A0A368TW58_9GAMM</name>
<dbReference type="NCBIfam" id="TIGR00120">
    <property type="entry name" value="ArgJ"/>
    <property type="match status" value="1"/>
</dbReference>
<keyword evidence="9" id="KW-0511">Multifunctional enzyme</keyword>
<comment type="caution">
    <text evidence="10">The sequence shown here is derived from an EMBL/GenBank/DDBJ whole genome shotgun (WGS) entry which is preliminary data.</text>
</comment>
<dbReference type="EMBL" id="QPIJ01000039">
    <property type="protein sequence ID" value="RCV88477.1"/>
    <property type="molecule type" value="Genomic_DNA"/>
</dbReference>
<feature type="binding site" evidence="9">
    <location>
        <position position="404"/>
    </location>
    <ligand>
        <name>substrate</name>
    </ligand>
</feature>
<dbReference type="InterPro" id="IPR042195">
    <property type="entry name" value="ArgJ_beta_C"/>
</dbReference>
<dbReference type="Pfam" id="PF01960">
    <property type="entry name" value="ArgJ"/>
    <property type="match status" value="1"/>
</dbReference>
<feature type="binding site" evidence="9">
    <location>
        <position position="409"/>
    </location>
    <ligand>
        <name>substrate</name>
    </ligand>
</feature>
<evidence type="ECO:0000256" key="7">
    <source>
        <dbReference type="ARBA" id="ARBA00023315"/>
    </source>
</evidence>
<comment type="similarity">
    <text evidence="1 9">Belongs to the ArgJ family.</text>
</comment>
<feature type="chain" id="PRO_5023398587" description="Arginine biosynthesis bifunctional protein ArgJ beta chain" evidence="9">
    <location>
        <begin position="197"/>
        <end position="409"/>
    </location>
</feature>
<keyword evidence="6 9" id="KW-0068">Autocatalytic cleavage</keyword>
<evidence type="ECO:0000313" key="10">
    <source>
        <dbReference type="EMBL" id="RCV88477.1"/>
    </source>
</evidence>
<accession>A0A368TW58</accession>
<feature type="site" description="Involved in the stabilization of negative charge on the oxyanion by the formation of the oxyanion hole" evidence="9">
    <location>
        <position position="122"/>
    </location>
</feature>
<dbReference type="FunFam" id="3.10.20.340:FF:000001">
    <property type="entry name" value="Arginine biosynthesis bifunctional protein ArgJ, chloroplastic"/>
    <property type="match status" value="1"/>
</dbReference>
<feature type="binding site" evidence="9">
    <location>
        <position position="197"/>
    </location>
    <ligand>
        <name>substrate</name>
    </ligand>
</feature>
<feature type="site" description="Cleavage; by autolysis" evidence="9">
    <location>
        <begin position="196"/>
        <end position="197"/>
    </location>
</feature>
<dbReference type="Gene3D" id="3.60.70.12">
    <property type="entry name" value="L-amino peptidase D-ALA esterase/amidase"/>
    <property type="match status" value="1"/>
</dbReference>
<feature type="binding site" evidence="9">
    <location>
        <position position="280"/>
    </location>
    <ligand>
        <name>substrate</name>
    </ligand>
</feature>
<feature type="site" description="Involved in the stabilization of negative charge on the oxyanion by the formation of the oxyanion hole" evidence="9">
    <location>
        <position position="121"/>
    </location>
</feature>
<dbReference type="HAMAP" id="MF_01106">
    <property type="entry name" value="ArgJ"/>
    <property type="match status" value="1"/>
</dbReference>
<dbReference type="Gene3D" id="3.10.20.340">
    <property type="entry name" value="ArgJ beta chain, C-terminal domain"/>
    <property type="match status" value="1"/>
</dbReference>
<dbReference type="InterPro" id="IPR002813">
    <property type="entry name" value="Arg_biosynth_ArgJ"/>
</dbReference>
<evidence type="ECO:0000256" key="1">
    <source>
        <dbReference type="ARBA" id="ARBA00006774"/>
    </source>
</evidence>
<comment type="subunit">
    <text evidence="2 9">Heterotetramer of two alpha and two beta chains.</text>
</comment>
<evidence type="ECO:0000256" key="2">
    <source>
        <dbReference type="ARBA" id="ARBA00011475"/>
    </source>
</evidence>
<dbReference type="FunFam" id="3.60.70.12:FF:000001">
    <property type="entry name" value="Arginine biosynthesis bifunctional protein ArgJ, chloroplastic"/>
    <property type="match status" value="1"/>
</dbReference>
<comment type="subcellular location">
    <subcellularLocation>
        <location evidence="9">Cytoplasm</location>
    </subcellularLocation>
</comment>
<dbReference type="UniPathway" id="UPA00068">
    <property type="reaction ID" value="UER00106"/>
</dbReference>
<dbReference type="GO" id="GO:0005737">
    <property type="term" value="C:cytoplasm"/>
    <property type="evidence" value="ECO:0007669"/>
    <property type="project" value="UniProtKB-SubCell"/>
</dbReference>
<evidence type="ECO:0000256" key="4">
    <source>
        <dbReference type="ARBA" id="ARBA00022605"/>
    </source>
</evidence>
<dbReference type="EC" id="2.3.1.1" evidence="9"/>
<dbReference type="PANTHER" id="PTHR23100">
    <property type="entry name" value="ARGININE BIOSYNTHESIS BIFUNCTIONAL PROTEIN ARGJ"/>
    <property type="match status" value="1"/>
</dbReference>
<dbReference type="SUPFAM" id="SSF56266">
    <property type="entry name" value="DmpA/ArgJ-like"/>
    <property type="match status" value="1"/>
</dbReference>
<evidence type="ECO:0000256" key="8">
    <source>
        <dbReference type="ARBA" id="ARBA00049439"/>
    </source>
</evidence>
<keyword evidence="5 9" id="KW-0808">Transferase</keyword>
<feature type="binding site" evidence="9">
    <location>
        <position position="186"/>
    </location>
    <ligand>
        <name>substrate</name>
    </ligand>
</feature>
<dbReference type="EC" id="2.3.1.35" evidence="9"/>
<reference evidence="10 11" key="1">
    <citation type="submission" date="2018-07" db="EMBL/GenBank/DDBJ databases">
        <title>Halomonas rutogse sp. nov., isolated from Lake TangqianCo on Tibetan Plateau.</title>
        <authorList>
            <person name="Lu H."/>
            <person name="Xing P."/>
            <person name="Wu Q."/>
        </authorList>
    </citation>
    <scope>NUCLEOTIDE SEQUENCE [LARGE SCALE GENOMIC DNA]</scope>
    <source>
        <strain evidence="10 11">TQ8S</strain>
    </source>
</reference>
<dbReference type="AlphaFoldDB" id="A0A368TW58"/>
<comment type="catalytic activity">
    <reaction evidence="9">
        <text>L-glutamate + acetyl-CoA = N-acetyl-L-glutamate + CoA + H(+)</text>
        <dbReference type="Rhea" id="RHEA:24292"/>
        <dbReference type="ChEBI" id="CHEBI:15378"/>
        <dbReference type="ChEBI" id="CHEBI:29985"/>
        <dbReference type="ChEBI" id="CHEBI:44337"/>
        <dbReference type="ChEBI" id="CHEBI:57287"/>
        <dbReference type="ChEBI" id="CHEBI:57288"/>
        <dbReference type="EC" id="2.3.1.1"/>
    </reaction>
</comment>
<comment type="pathway">
    <text evidence="9">Amino-acid biosynthesis; L-arginine biosynthesis; N(2)-acetyl-L-ornithine from L-glutamate: step 1/4.</text>
</comment>
<dbReference type="NCBIfam" id="NF003802">
    <property type="entry name" value="PRK05388.1"/>
    <property type="match status" value="1"/>
</dbReference>
<evidence type="ECO:0000256" key="9">
    <source>
        <dbReference type="HAMAP-Rule" id="MF_01106"/>
    </source>
</evidence>
<dbReference type="OrthoDB" id="9804242at2"/>
<evidence type="ECO:0000256" key="6">
    <source>
        <dbReference type="ARBA" id="ARBA00022813"/>
    </source>
</evidence>
<gene>
    <name evidence="9" type="primary">argJ</name>
    <name evidence="10" type="ORF">DU506_14610</name>
</gene>
<evidence type="ECO:0000313" key="11">
    <source>
        <dbReference type="Proteomes" id="UP000253204"/>
    </source>
</evidence>
<dbReference type="GO" id="GO:0006592">
    <property type="term" value="P:ornithine biosynthetic process"/>
    <property type="evidence" value="ECO:0007669"/>
    <property type="project" value="TreeGrafter"/>
</dbReference>
<keyword evidence="4 9" id="KW-0028">Amino-acid biosynthesis</keyword>
<feature type="active site" description="Nucleophile" evidence="9">
    <location>
        <position position="197"/>
    </location>
</feature>
<dbReference type="Proteomes" id="UP000253204">
    <property type="component" value="Unassembled WGS sequence"/>
</dbReference>
<dbReference type="RefSeq" id="WP_114487645.1">
    <property type="nucleotide sequence ID" value="NZ_CBCSHM010000022.1"/>
</dbReference>
<feature type="chain" id="PRO_5023398588" description="Arginine biosynthesis bifunctional protein ArgJ alpha chain" evidence="9">
    <location>
        <begin position="1"/>
        <end position="196"/>
    </location>
</feature>
<keyword evidence="11" id="KW-1185">Reference proteome</keyword>
<evidence type="ECO:0000256" key="3">
    <source>
        <dbReference type="ARBA" id="ARBA00022571"/>
    </source>
</evidence>
<dbReference type="CDD" id="cd02152">
    <property type="entry name" value="OAT"/>
    <property type="match status" value="1"/>
</dbReference>
<comment type="pathway">
    <text evidence="9">Amino-acid biosynthesis; L-arginine biosynthesis; L-ornithine and N-acetyl-L-glutamate from L-glutamate and N(2)-acetyl-L-ornithine (cyclic): step 1/1.</text>
</comment>
<protein>
    <recommendedName>
        <fullName evidence="9">Arginine biosynthesis bifunctional protein ArgJ</fullName>
    </recommendedName>
    <domain>
        <recommendedName>
            <fullName evidence="9">Glutamate N-acetyltransferase</fullName>
            <ecNumber evidence="9">2.3.1.35</ecNumber>
        </recommendedName>
        <alternativeName>
            <fullName evidence="9">Ornithine acetyltransferase</fullName>
            <shortName evidence="9">OATase</shortName>
        </alternativeName>
        <alternativeName>
            <fullName evidence="9">Ornithine transacetylase</fullName>
        </alternativeName>
    </domain>
    <domain>
        <recommendedName>
            <fullName evidence="9">Amino-acid acetyltransferase</fullName>
            <ecNumber evidence="9">2.3.1.1</ecNumber>
        </recommendedName>
        <alternativeName>
            <fullName evidence="9">N-acetylglutamate synthase</fullName>
            <shortName evidence="9">AGSase</shortName>
        </alternativeName>
    </domain>
    <component>
        <recommendedName>
            <fullName evidence="9">Arginine biosynthesis bifunctional protein ArgJ alpha chain</fullName>
        </recommendedName>
    </component>
    <component>
        <recommendedName>
            <fullName evidence="9">Arginine biosynthesis bifunctional protein ArgJ beta chain</fullName>
        </recommendedName>
    </component>
</protein>
<proteinExistence type="inferred from homology"/>
<dbReference type="InterPro" id="IPR016117">
    <property type="entry name" value="ArgJ-like_dom_sf"/>
</dbReference>
<organism evidence="10 11">
    <name type="scientific">Vreelandella rituensis</name>
    <dbReference type="NCBI Taxonomy" id="2282306"/>
    <lineage>
        <taxon>Bacteria</taxon>
        <taxon>Pseudomonadati</taxon>
        <taxon>Pseudomonadota</taxon>
        <taxon>Gammaproteobacteria</taxon>
        <taxon>Oceanospirillales</taxon>
        <taxon>Halomonadaceae</taxon>
        <taxon>Vreelandella</taxon>
    </lineage>
</organism>
<keyword evidence="3 9" id="KW-0055">Arginine biosynthesis</keyword>
<dbReference type="GO" id="GO:0004042">
    <property type="term" value="F:L-glutamate N-acetyltransferase activity"/>
    <property type="evidence" value="ECO:0007669"/>
    <property type="project" value="UniProtKB-UniRule"/>
</dbReference>
<keyword evidence="7 9" id="KW-0012">Acyltransferase</keyword>
<comment type="catalytic activity">
    <reaction evidence="8 9">
        <text>N(2)-acetyl-L-ornithine + L-glutamate = N-acetyl-L-glutamate + L-ornithine</text>
        <dbReference type="Rhea" id="RHEA:15349"/>
        <dbReference type="ChEBI" id="CHEBI:29985"/>
        <dbReference type="ChEBI" id="CHEBI:44337"/>
        <dbReference type="ChEBI" id="CHEBI:46911"/>
        <dbReference type="ChEBI" id="CHEBI:57805"/>
        <dbReference type="EC" id="2.3.1.35"/>
    </reaction>
</comment>